<name>A0A0B8QCX4_9VIBR</name>
<feature type="transmembrane region" description="Helical" evidence="13">
    <location>
        <begin position="181"/>
        <end position="207"/>
    </location>
</feature>
<dbReference type="InterPro" id="IPR013112">
    <property type="entry name" value="FAD-bd_8"/>
</dbReference>
<dbReference type="Gene3D" id="2.40.30.10">
    <property type="entry name" value="Translation factors"/>
    <property type="match status" value="1"/>
</dbReference>
<evidence type="ECO:0000256" key="2">
    <source>
        <dbReference type="ARBA" id="ARBA00004141"/>
    </source>
</evidence>
<feature type="transmembrane region" description="Helical" evidence="13">
    <location>
        <begin position="134"/>
        <end position="152"/>
    </location>
</feature>
<evidence type="ECO:0000256" key="10">
    <source>
        <dbReference type="ARBA" id="ARBA00023004"/>
    </source>
</evidence>
<sequence length="437" mass="49406">MKKVMLGFWIVVLGLSLLWFCSLLAGEQTFSQLLGAKAMMQFTGYMAICLMAIVMVLSLRLQRVDNLLGGLDRSYRLHKWLAITALVFSVIHFFWKDIVGLLASLGVYTAEPKREGVVKLHDQGREIAEQAGEVGFYIIAILIVVALTKFVPYHWFKKAHKIISLVFVVLVFHSIKLFGDAYWASIVGTVFGVLMFISVIAAFYALFGRIGTGRRAKGKIVGLTPYDEVGVIEATIEIDKKWKGHKAGQFAFLMTNPKEGAHPYTIASEWRSDTNELTFIIKALGDWTRQLRGWMKLDMPVTVEGPYGDFDFDDTCSHQVWVATGIGVTPFIAKMKERAESKSDNKVDLFLAVPVENAEIQARLEQRALDANVTLHWYITEREERLSVKDVFDQIDDLSDTSVWFCGATLLGNSLNNYLVDKGFSKKNFHQELFEFR</sequence>
<feature type="transmembrane region" description="Helical" evidence="13">
    <location>
        <begin position="80"/>
        <end position="95"/>
    </location>
</feature>
<keyword evidence="12 13" id="KW-0472">Membrane</keyword>
<dbReference type="GO" id="GO:0016020">
    <property type="term" value="C:membrane"/>
    <property type="evidence" value="ECO:0007669"/>
    <property type="project" value="UniProtKB-SubCell"/>
</dbReference>
<evidence type="ECO:0000256" key="11">
    <source>
        <dbReference type="ARBA" id="ARBA00023014"/>
    </source>
</evidence>
<keyword evidence="6" id="KW-0479">Metal-binding</keyword>
<keyword evidence="9" id="KW-0560">Oxidoreductase</keyword>
<dbReference type="STRING" id="1481914.JCM19241_4038"/>
<dbReference type="SUPFAM" id="SSF52343">
    <property type="entry name" value="Ferredoxin reductase-like, C-terminal NADP-linked domain"/>
    <property type="match status" value="1"/>
</dbReference>
<dbReference type="Proteomes" id="UP000031666">
    <property type="component" value="Unassembled WGS sequence"/>
</dbReference>
<comment type="subcellular location">
    <subcellularLocation>
        <location evidence="2">Membrane</location>
        <topology evidence="2">Multi-pass membrane protein</topology>
    </subcellularLocation>
</comment>
<gene>
    <name evidence="15" type="ORF">JCM19241_4038</name>
</gene>
<keyword evidence="5" id="KW-0001">2Fe-2S</keyword>
<evidence type="ECO:0000256" key="13">
    <source>
        <dbReference type="SAM" id="Phobius"/>
    </source>
</evidence>
<feature type="transmembrane region" description="Helical" evidence="13">
    <location>
        <begin position="42"/>
        <end position="59"/>
    </location>
</feature>
<dbReference type="GO" id="GO:0050660">
    <property type="term" value="F:flavin adenine dinucleotide binding"/>
    <property type="evidence" value="ECO:0007669"/>
    <property type="project" value="TreeGrafter"/>
</dbReference>
<organism evidence="15 16">
    <name type="scientific">Vibrio ishigakensis</name>
    <dbReference type="NCBI Taxonomy" id="1481914"/>
    <lineage>
        <taxon>Bacteria</taxon>
        <taxon>Pseudomonadati</taxon>
        <taxon>Pseudomonadota</taxon>
        <taxon>Gammaproteobacteria</taxon>
        <taxon>Vibrionales</taxon>
        <taxon>Vibrionaceae</taxon>
        <taxon>Vibrio</taxon>
    </lineage>
</organism>
<evidence type="ECO:0000256" key="6">
    <source>
        <dbReference type="ARBA" id="ARBA00022723"/>
    </source>
</evidence>
<dbReference type="GO" id="GO:0016491">
    <property type="term" value="F:oxidoreductase activity"/>
    <property type="evidence" value="ECO:0007669"/>
    <property type="project" value="UniProtKB-KW"/>
</dbReference>
<proteinExistence type="predicted"/>
<comment type="cofactor">
    <cofactor evidence="1">
        <name>FAD</name>
        <dbReference type="ChEBI" id="CHEBI:57692"/>
    </cofactor>
</comment>
<evidence type="ECO:0000256" key="7">
    <source>
        <dbReference type="ARBA" id="ARBA00022827"/>
    </source>
</evidence>
<feature type="transmembrane region" description="Helical" evidence="13">
    <location>
        <begin position="159"/>
        <end position="175"/>
    </location>
</feature>
<keyword evidence="3" id="KW-0285">Flavoprotein</keyword>
<keyword evidence="11" id="KW-0411">Iron-sulfur</keyword>
<dbReference type="GO" id="GO:0046872">
    <property type="term" value="F:metal ion binding"/>
    <property type="evidence" value="ECO:0007669"/>
    <property type="project" value="UniProtKB-KW"/>
</dbReference>
<feature type="domain" description="FAD-binding FR-type" evidence="14">
    <location>
        <begin position="213"/>
        <end position="313"/>
    </location>
</feature>
<dbReference type="Pfam" id="PF08022">
    <property type="entry name" value="FAD_binding_8"/>
    <property type="match status" value="1"/>
</dbReference>
<dbReference type="AlphaFoldDB" id="A0A0B8QCX4"/>
<evidence type="ECO:0000256" key="1">
    <source>
        <dbReference type="ARBA" id="ARBA00001974"/>
    </source>
</evidence>
<dbReference type="Pfam" id="PF01794">
    <property type="entry name" value="Ferric_reduct"/>
    <property type="match status" value="1"/>
</dbReference>
<dbReference type="InterPro" id="IPR039261">
    <property type="entry name" value="FNR_nucleotide-bd"/>
</dbReference>
<evidence type="ECO:0000256" key="12">
    <source>
        <dbReference type="ARBA" id="ARBA00023136"/>
    </source>
</evidence>
<evidence type="ECO:0000256" key="3">
    <source>
        <dbReference type="ARBA" id="ARBA00022630"/>
    </source>
</evidence>
<reference evidence="15 16" key="2">
    <citation type="submission" date="2015-01" db="EMBL/GenBank/DDBJ databases">
        <authorList>
            <consortium name="NBRP consortium"/>
            <person name="Sawabe T."/>
            <person name="Meirelles P."/>
            <person name="Feng G."/>
            <person name="Sayaka M."/>
            <person name="Hattori M."/>
            <person name="Ohkuma M."/>
        </authorList>
    </citation>
    <scope>NUCLEOTIDE SEQUENCE [LARGE SCALE GENOMIC DNA]</scope>
    <source>
        <strain evidence="16">JCM 19241</strain>
    </source>
</reference>
<evidence type="ECO:0000313" key="16">
    <source>
        <dbReference type="Proteomes" id="UP000031666"/>
    </source>
</evidence>
<dbReference type="PANTHER" id="PTHR47354">
    <property type="entry name" value="NADH OXIDOREDUCTASE HCR"/>
    <property type="match status" value="1"/>
</dbReference>
<dbReference type="Gene3D" id="3.40.50.80">
    <property type="entry name" value="Nucleotide-binding domain of ferredoxin-NADP reductase (FNR) module"/>
    <property type="match status" value="1"/>
</dbReference>
<reference evidence="15 16" key="1">
    <citation type="submission" date="2015-01" db="EMBL/GenBank/DDBJ databases">
        <title>Vibrio sp. C94 JCM 19241 whole genome shotgun sequence.</title>
        <authorList>
            <person name="Sawabe T."/>
            <person name="Meirelles P."/>
            <person name="Feng G."/>
            <person name="Sayaka M."/>
            <person name="Hattori M."/>
            <person name="Ohkuma M."/>
        </authorList>
    </citation>
    <scope>NUCLEOTIDE SEQUENCE [LARGE SCALE GENOMIC DNA]</scope>
    <source>
        <strain evidence="16">JCM 19241</strain>
    </source>
</reference>
<dbReference type="SUPFAM" id="SSF63380">
    <property type="entry name" value="Riboflavin synthase domain-like"/>
    <property type="match status" value="1"/>
</dbReference>
<dbReference type="EMBL" id="BBSC01000006">
    <property type="protein sequence ID" value="GAM76501.1"/>
    <property type="molecule type" value="Genomic_DNA"/>
</dbReference>
<protein>
    <submittedName>
        <fullName evidence="15">Oxidoreductase FAD-binding region</fullName>
    </submittedName>
</protein>
<dbReference type="PANTHER" id="PTHR47354:SF8">
    <property type="entry name" value="1,2-PHENYLACETYL-COA EPOXIDASE, SUBUNIT E"/>
    <property type="match status" value="1"/>
</dbReference>
<keyword evidence="7" id="KW-0274">FAD</keyword>
<dbReference type="InterPro" id="IPR017938">
    <property type="entry name" value="Riboflavin_synthase-like_b-brl"/>
</dbReference>
<dbReference type="PROSITE" id="PS51384">
    <property type="entry name" value="FAD_FR"/>
    <property type="match status" value="1"/>
</dbReference>
<keyword evidence="10" id="KW-0408">Iron</keyword>
<dbReference type="CDD" id="cd06198">
    <property type="entry name" value="FNR_like_3"/>
    <property type="match status" value="1"/>
</dbReference>
<keyword evidence="8 13" id="KW-1133">Transmembrane helix</keyword>
<evidence type="ECO:0000313" key="15">
    <source>
        <dbReference type="EMBL" id="GAM76501.1"/>
    </source>
</evidence>
<dbReference type="InterPro" id="IPR017927">
    <property type="entry name" value="FAD-bd_FR_type"/>
</dbReference>
<dbReference type="InterPro" id="IPR050415">
    <property type="entry name" value="MRET"/>
</dbReference>
<keyword evidence="4 13" id="KW-0812">Transmembrane</keyword>
<evidence type="ECO:0000259" key="14">
    <source>
        <dbReference type="PROSITE" id="PS51384"/>
    </source>
</evidence>
<evidence type="ECO:0000256" key="8">
    <source>
        <dbReference type="ARBA" id="ARBA00022989"/>
    </source>
</evidence>
<accession>A0A0B8QCX4</accession>
<evidence type="ECO:0000256" key="4">
    <source>
        <dbReference type="ARBA" id="ARBA00022692"/>
    </source>
</evidence>
<dbReference type="GO" id="GO:0051537">
    <property type="term" value="F:2 iron, 2 sulfur cluster binding"/>
    <property type="evidence" value="ECO:0007669"/>
    <property type="project" value="UniProtKB-KW"/>
</dbReference>
<evidence type="ECO:0000256" key="5">
    <source>
        <dbReference type="ARBA" id="ARBA00022714"/>
    </source>
</evidence>
<comment type="caution">
    <text evidence="15">The sequence shown here is derived from an EMBL/GenBank/DDBJ whole genome shotgun (WGS) entry which is preliminary data.</text>
</comment>
<evidence type="ECO:0000256" key="9">
    <source>
        <dbReference type="ARBA" id="ARBA00023002"/>
    </source>
</evidence>
<dbReference type="InterPro" id="IPR013130">
    <property type="entry name" value="Fe3_Rdtase_TM_dom"/>
</dbReference>